<proteinExistence type="predicted"/>
<evidence type="ECO:0000256" key="1">
    <source>
        <dbReference type="ARBA" id="ARBA00004370"/>
    </source>
</evidence>
<protein>
    <recommendedName>
        <fullName evidence="5">Signal peptidase I</fullName>
        <ecNumber evidence="5">3.4.21.89</ecNumber>
    </recommendedName>
</protein>
<feature type="transmembrane region" description="Helical" evidence="7">
    <location>
        <begin position="151"/>
        <end position="170"/>
    </location>
</feature>
<keyword evidence="9" id="KW-1185">Reference proteome</keyword>
<evidence type="ECO:0000313" key="8">
    <source>
        <dbReference type="EMBL" id="TQM91179.1"/>
    </source>
</evidence>
<dbReference type="GO" id="GO:0006465">
    <property type="term" value="P:signal peptide processing"/>
    <property type="evidence" value="ECO:0007669"/>
    <property type="project" value="UniProtKB-UniRule"/>
</dbReference>
<comment type="subcellular location">
    <subcellularLocation>
        <location evidence="1">Membrane</location>
    </subcellularLocation>
</comment>
<evidence type="ECO:0000256" key="7">
    <source>
        <dbReference type="SAM" id="Phobius"/>
    </source>
</evidence>
<evidence type="ECO:0000256" key="3">
    <source>
        <dbReference type="ARBA" id="ARBA00022989"/>
    </source>
</evidence>
<evidence type="ECO:0000256" key="5">
    <source>
        <dbReference type="NCBIfam" id="TIGR02228"/>
    </source>
</evidence>
<evidence type="ECO:0000313" key="9">
    <source>
        <dbReference type="Proteomes" id="UP000315133"/>
    </source>
</evidence>
<gene>
    <name evidence="8" type="ORF">FB476_2910</name>
</gene>
<dbReference type="NCBIfam" id="TIGR02228">
    <property type="entry name" value="sigpep_I_arch"/>
    <property type="match status" value="1"/>
</dbReference>
<dbReference type="GO" id="GO:0004252">
    <property type="term" value="F:serine-type endopeptidase activity"/>
    <property type="evidence" value="ECO:0007669"/>
    <property type="project" value="UniProtKB-UniRule"/>
</dbReference>
<dbReference type="OrthoDB" id="4315104at2"/>
<dbReference type="AlphaFoldDB" id="A0A543K7W7"/>
<feature type="transmembrane region" description="Helical" evidence="7">
    <location>
        <begin position="12"/>
        <end position="32"/>
    </location>
</feature>
<dbReference type="Proteomes" id="UP000315133">
    <property type="component" value="Unassembled WGS sequence"/>
</dbReference>
<dbReference type="PROSITE" id="PS51257">
    <property type="entry name" value="PROKAR_LIPOPROTEIN"/>
    <property type="match status" value="1"/>
</dbReference>
<dbReference type="CDD" id="cd06530">
    <property type="entry name" value="S26_SPase_I"/>
    <property type="match status" value="1"/>
</dbReference>
<keyword evidence="2 7" id="KW-0812">Transmembrane</keyword>
<evidence type="ECO:0000256" key="4">
    <source>
        <dbReference type="ARBA" id="ARBA00023136"/>
    </source>
</evidence>
<dbReference type="GO" id="GO:0016020">
    <property type="term" value="C:membrane"/>
    <property type="evidence" value="ECO:0007669"/>
    <property type="project" value="UniProtKB-SubCell"/>
</dbReference>
<organism evidence="8 9">
    <name type="scientific">Ornithinimicrobium humiphilum</name>
    <dbReference type="NCBI Taxonomy" id="125288"/>
    <lineage>
        <taxon>Bacteria</taxon>
        <taxon>Bacillati</taxon>
        <taxon>Actinomycetota</taxon>
        <taxon>Actinomycetes</taxon>
        <taxon>Micrococcales</taxon>
        <taxon>Ornithinimicrobiaceae</taxon>
        <taxon>Ornithinimicrobium</taxon>
    </lineage>
</organism>
<accession>A0A543K7W7</accession>
<feature type="region of interest" description="Disordered" evidence="6">
    <location>
        <begin position="176"/>
        <end position="195"/>
    </location>
</feature>
<dbReference type="SUPFAM" id="SSF51306">
    <property type="entry name" value="LexA/Signal peptidase"/>
    <property type="match status" value="1"/>
</dbReference>
<dbReference type="InterPro" id="IPR001733">
    <property type="entry name" value="Peptidase_S26B"/>
</dbReference>
<evidence type="ECO:0000256" key="2">
    <source>
        <dbReference type="ARBA" id="ARBA00022692"/>
    </source>
</evidence>
<dbReference type="RefSeq" id="WP_141820641.1">
    <property type="nucleotide sequence ID" value="NZ_BAAAIL010000001.1"/>
</dbReference>
<evidence type="ECO:0000256" key="6">
    <source>
        <dbReference type="SAM" id="MobiDB-lite"/>
    </source>
</evidence>
<dbReference type="EC" id="3.4.21.89" evidence="5"/>
<sequence>MQRFPLWVRRLARITGNLALATVVLACAAYLLPHFLGYERYVITGGSMSGSIEKGSVVFEKARPVEELAVGDVITYLPPAGSGATTLVTHRIVEIDTDDAGQLVFRTQGDANADVDPWTFSLVDDTQPVVEHTVPYLGHALIALADRGTRMILIGVPSGAIALLALVELVRALRERTETDDEPHEAAPPMARPVP</sequence>
<dbReference type="InterPro" id="IPR036286">
    <property type="entry name" value="LexA/Signal_pep-like_sf"/>
</dbReference>
<comment type="caution">
    <text evidence="8">The sequence shown here is derived from an EMBL/GenBank/DDBJ whole genome shotgun (WGS) entry which is preliminary data.</text>
</comment>
<reference evidence="8 9" key="1">
    <citation type="submission" date="2019-06" db="EMBL/GenBank/DDBJ databases">
        <title>Sequencing the genomes of 1000 actinobacteria strains.</title>
        <authorList>
            <person name="Klenk H.-P."/>
        </authorList>
    </citation>
    <scope>NUCLEOTIDE SEQUENCE [LARGE SCALE GENOMIC DNA]</scope>
    <source>
        <strain evidence="8 9">DSM 12362</strain>
    </source>
</reference>
<dbReference type="InterPro" id="IPR019533">
    <property type="entry name" value="Peptidase_S26"/>
</dbReference>
<dbReference type="EMBL" id="VFPU01000002">
    <property type="protein sequence ID" value="TQM91179.1"/>
    <property type="molecule type" value="Genomic_DNA"/>
</dbReference>
<keyword evidence="4 7" id="KW-0472">Membrane</keyword>
<dbReference type="GO" id="GO:0009003">
    <property type="term" value="F:signal peptidase activity"/>
    <property type="evidence" value="ECO:0007669"/>
    <property type="project" value="UniProtKB-EC"/>
</dbReference>
<keyword evidence="3 7" id="KW-1133">Transmembrane helix</keyword>
<name>A0A543K7W7_9MICO</name>